<organism evidence="1 2">
    <name type="scientific">Roseovarius pelagicus</name>
    <dbReference type="NCBI Taxonomy" id="2980108"/>
    <lineage>
        <taxon>Bacteria</taxon>
        <taxon>Pseudomonadati</taxon>
        <taxon>Pseudomonadota</taxon>
        <taxon>Alphaproteobacteria</taxon>
        <taxon>Rhodobacterales</taxon>
        <taxon>Roseobacteraceae</taxon>
        <taxon>Roseovarius</taxon>
    </lineage>
</organism>
<evidence type="ECO:0000313" key="2">
    <source>
        <dbReference type="Proteomes" id="UP001064087"/>
    </source>
</evidence>
<gene>
    <name evidence="1" type="ORF">N7U68_16635</name>
</gene>
<dbReference type="EMBL" id="CP106738">
    <property type="protein sequence ID" value="UXX82694.1"/>
    <property type="molecule type" value="Genomic_DNA"/>
</dbReference>
<dbReference type="Proteomes" id="UP001064087">
    <property type="component" value="Chromosome"/>
</dbReference>
<evidence type="ECO:0000313" key="1">
    <source>
        <dbReference type="EMBL" id="UXX82694.1"/>
    </source>
</evidence>
<keyword evidence="2" id="KW-1185">Reference proteome</keyword>
<protein>
    <recommendedName>
        <fullName evidence="3">Methyltransferase domain-containing protein</fullName>
    </recommendedName>
</protein>
<name>A0ABY6D973_9RHOB</name>
<reference evidence="1" key="1">
    <citation type="submission" date="2022-10" db="EMBL/GenBank/DDBJ databases">
        <title>Roseovarius pelagicus sp. nov., isolated from Arctic seawater.</title>
        <authorList>
            <person name="Hong Y.W."/>
            <person name="Hwang C.Y."/>
        </authorList>
    </citation>
    <scope>NUCLEOTIDE SEQUENCE</scope>
    <source>
        <strain evidence="1">HL-MP18</strain>
    </source>
</reference>
<dbReference type="RefSeq" id="WP_263047527.1">
    <property type="nucleotide sequence ID" value="NZ_CP106738.1"/>
</dbReference>
<accession>A0ABY6D973</accession>
<evidence type="ECO:0008006" key="3">
    <source>
        <dbReference type="Google" id="ProtNLM"/>
    </source>
</evidence>
<proteinExistence type="predicted"/>
<sequence length="291" mass="31873">MIETEGNRATRIVTIYDDIYNLPDARDYFRAMHHAGFRTAHHGAAAFVAARAELMRLRNLSSLGVLDFASGYGIAALLMRHQISLDAVLNHYRDPAVEGLTTPEMTAHDREWLRALRDEDNADSYAGLDIADQALAYGQRIGVFDAAFAEDLQADAPSEALTEWLSGCDLVVEIGSVAHMLSQALDRVLRGAAARKPWVITAPIRGNDTAAAMDVMAQHGLTVEALPIPPFRHRRFADDAEQARAIANAAARGHDPEGFETTGYFHAQLFLARPANELTDIADWKISPLAT</sequence>